<keyword evidence="2" id="KW-1185">Reference proteome</keyword>
<dbReference type="AlphaFoldDB" id="A0A3M0IZS4"/>
<evidence type="ECO:0000313" key="1">
    <source>
        <dbReference type="EMBL" id="RMB94274.1"/>
    </source>
</evidence>
<sequence>MASLDINKSTAMWLNLLSQRSGFEKLDQGLLLEDVVSPLCDLCSHGCISLTAYNDSRINSDQGQSNQSPIFFMADSIEHLDTEHPEVGNMQILCPS</sequence>
<comment type="caution">
    <text evidence="1">The sequence shown here is derived from an EMBL/GenBank/DDBJ whole genome shotgun (WGS) entry which is preliminary data.</text>
</comment>
<dbReference type="Proteomes" id="UP000269221">
    <property type="component" value="Unassembled WGS sequence"/>
</dbReference>
<dbReference type="EMBL" id="QRBI01000197">
    <property type="protein sequence ID" value="RMB94274.1"/>
    <property type="molecule type" value="Genomic_DNA"/>
</dbReference>
<organism evidence="1 2">
    <name type="scientific">Hirundo rustica rustica</name>
    <dbReference type="NCBI Taxonomy" id="333673"/>
    <lineage>
        <taxon>Eukaryota</taxon>
        <taxon>Metazoa</taxon>
        <taxon>Chordata</taxon>
        <taxon>Craniata</taxon>
        <taxon>Vertebrata</taxon>
        <taxon>Euteleostomi</taxon>
        <taxon>Archelosauria</taxon>
        <taxon>Archosauria</taxon>
        <taxon>Dinosauria</taxon>
        <taxon>Saurischia</taxon>
        <taxon>Theropoda</taxon>
        <taxon>Coelurosauria</taxon>
        <taxon>Aves</taxon>
        <taxon>Neognathae</taxon>
        <taxon>Neoaves</taxon>
        <taxon>Telluraves</taxon>
        <taxon>Australaves</taxon>
        <taxon>Passeriformes</taxon>
        <taxon>Sylvioidea</taxon>
        <taxon>Hirundinidae</taxon>
        <taxon>Hirundo</taxon>
    </lineage>
</organism>
<accession>A0A3M0IZS4</accession>
<proteinExistence type="predicted"/>
<protein>
    <submittedName>
        <fullName evidence="1">Uncharacterized protein</fullName>
    </submittedName>
</protein>
<evidence type="ECO:0000313" key="2">
    <source>
        <dbReference type="Proteomes" id="UP000269221"/>
    </source>
</evidence>
<name>A0A3M0IZS4_HIRRU</name>
<gene>
    <name evidence="1" type="ORF">DUI87_29081</name>
</gene>
<reference evidence="1 2" key="1">
    <citation type="submission" date="2018-07" db="EMBL/GenBank/DDBJ databases">
        <title>A high quality draft genome assembly of the barn swallow (H. rustica rustica).</title>
        <authorList>
            <person name="Formenti G."/>
            <person name="Chiara M."/>
            <person name="Poveda L."/>
            <person name="Francoijs K.-J."/>
            <person name="Bonisoli-Alquati A."/>
            <person name="Canova L."/>
            <person name="Gianfranceschi L."/>
            <person name="Horner D.S."/>
            <person name="Saino N."/>
        </authorList>
    </citation>
    <scope>NUCLEOTIDE SEQUENCE [LARGE SCALE GENOMIC DNA]</scope>
    <source>
        <strain evidence="1">Chelidonia</strain>
        <tissue evidence="1">Blood</tissue>
    </source>
</reference>